<sequence>VASRPDHHSGSQSKLVYGLLSASTCRVEGHWRRGSVGIDEGFPWYVQRRNAQWMDSSYR</sequence>
<protein>
    <submittedName>
        <fullName evidence="1">Uncharacterized protein</fullName>
    </submittedName>
</protein>
<dbReference type="EMBL" id="KN824285">
    <property type="protein sequence ID" value="KIM30241.1"/>
    <property type="molecule type" value="Genomic_DNA"/>
</dbReference>
<gene>
    <name evidence="1" type="ORF">M408DRAFT_328297</name>
</gene>
<evidence type="ECO:0000313" key="1">
    <source>
        <dbReference type="EMBL" id="KIM30241.1"/>
    </source>
</evidence>
<reference evidence="1 2" key="1">
    <citation type="submission" date="2014-04" db="EMBL/GenBank/DDBJ databases">
        <authorList>
            <consortium name="DOE Joint Genome Institute"/>
            <person name="Kuo A."/>
            <person name="Zuccaro A."/>
            <person name="Kohler A."/>
            <person name="Nagy L.G."/>
            <person name="Floudas D."/>
            <person name="Copeland A."/>
            <person name="Barry K.W."/>
            <person name="Cichocki N."/>
            <person name="Veneault-Fourrey C."/>
            <person name="LaButti K."/>
            <person name="Lindquist E.A."/>
            <person name="Lipzen A."/>
            <person name="Lundell T."/>
            <person name="Morin E."/>
            <person name="Murat C."/>
            <person name="Sun H."/>
            <person name="Tunlid A."/>
            <person name="Henrissat B."/>
            <person name="Grigoriev I.V."/>
            <person name="Hibbett D.S."/>
            <person name="Martin F."/>
            <person name="Nordberg H.P."/>
            <person name="Cantor M.N."/>
            <person name="Hua S.X."/>
        </authorList>
    </citation>
    <scope>NUCLEOTIDE SEQUENCE [LARGE SCALE GENOMIC DNA]</scope>
    <source>
        <strain evidence="1 2">MAFF 305830</strain>
    </source>
</reference>
<feature type="non-terminal residue" evidence="1">
    <location>
        <position position="59"/>
    </location>
</feature>
<keyword evidence="2" id="KW-1185">Reference proteome</keyword>
<reference evidence="2" key="2">
    <citation type="submission" date="2015-01" db="EMBL/GenBank/DDBJ databases">
        <title>Evolutionary Origins and Diversification of the Mycorrhizal Mutualists.</title>
        <authorList>
            <consortium name="DOE Joint Genome Institute"/>
            <consortium name="Mycorrhizal Genomics Consortium"/>
            <person name="Kohler A."/>
            <person name="Kuo A."/>
            <person name="Nagy L.G."/>
            <person name="Floudas D."/>
            <person name="Copeland A."/>
            <person name="Barry K.W."/>
            <person name="Cichocki N."/>
            <person name="Veneault-Fourrey C."/>
            <person name="LaButti K."/>
            <person name="Lindquist E.A."/>
            <person name="Lipzen A."/>
            <person name="Lundell T."/>
            <person name="Morin E."/>
            <person name="Murat C."/>
            <person name="Riley R."/>
            <person name="Ohm R."/>
            <person name="Sun H."/>
            <person name="Tunlid A."/>
            <person name="Henrissat B."/>
            <person name="Grigoriev I.V."/>
            <person name="Hibbett D.S."/>
            <person name="Martin F."/>
        </authorList>
    </citation>
    <scope>NUCLEOTIDE SEQUENCE [LARGE SCALE GENOMIC DNA]</scope>
    <source>
        <strain evidence="2">MAFF 305830</strain>
    </source>
</reference>
<dbReference type="HOGENOM" id="CLU_2967532_0_0_1"/>
<evidence type="ECO:0000313" key="2">
    <source>
        <dbReference type="Proteomes" id="UP000054097"/>
    </source>
</evidence>
<dbReference type="AlphaFoldDB" id="A0A0C3BFL1"/>
<proteinExistence type="predicted"/>
<name>A0A0C3BFL1_SERVB</name>
<organism evidence="1 2">
    <name type="scientific">Serendipita vermifera MAFF 305830</name>
    <dbReference type="NCBI Taxonomy" id="933852"/>
    <lineage>
        <taxon>Eukaryota</taxon>
        <taxon>Fungi</taxon>
        <taxon>Dikarya</taxon>
        <taxon>Basidiomycota</taxon>
        <taxon>Agaricomycotina</taxon>
        <taxon>Agaricomycetes</taxon>
        <taxon>Sebacinales</taxon>
        <taxon>Serendipitaceae</taxon>
        <taxon>Serendipita</taxon>
    </lineage>
</organism>
<feature type="non-terminal residue" evidence="1">
    <location>
        <position position="1"/>
    </location>
</feature>
<dbReference type="Proteomes" id="UP000054097">
    <property type="component" value="Unassembled WGS sequence"/>
</dbReference>
<accession>A0A0C3BFL1</accession>